<protein>
    <submittedName>
        <fullName evidence="2">Uncharacterized protein</fullName>
    </submittedName>
</protein>
<accession>A0A409VXE8</accession>
<feature type="compositionally biased region" description="Low complexity" evidence="1">
    <location>
        <begin position="338"/>
        <end position="358"/>
    </location>
</feature>
<evidence type="ECO:0000313" key="3">
    <source>
        <dbReference type="Proteomes" id="UP000284706"/>
    </source>
</evidence>
<sequence length="399" mass="40811">MSPSYSSTMHLLPGPLSGSLWRLSCRSHSLYSGHPVTNFMRLAAICTKRSFTLSLFAASDRRHDYLSRVHDDPLTDLLGATSHNIKGVDSCRFASLTLYHIFLYPLHILFVDEIMLDALKISTFLVALSSTRLALAQDFSSSTSSTFPATATSSSASSDVFTSPGASSTSTTVVEVSSTSSTPVIVSVTSSSPSTISSVPIVSCIVLVSGTPAATTVETLPSQSASFSSNFSGATGTVSSASVFFGTTPTFSQFPNATGATTSFAASNTSSSFTEVLLASPSTTSSASSEPASFLTSPPISRPLTTSISATLVTTTGNVTTVFPSSLSSVPTGLPICGQQQSSNTTSTGSPTPSDTGAPGNGSAQDQNNNTNNNAGFKTKHNVGVAVIGAVAGAALLAL</sequence>
<reference evidence="2 3" key="1">
    <citation type="journal article" date="2018" name="Evol. Lett.">
        <title>Horizontal gene cluster transfer increased hallucinogenic mushroom diversity.</title>
        <authorList>
            <person name="Reynolds H.T."/>
            <person name="Vijayakumar V."/>
            <person name="Gluck-Thaler E."/>
            <person name="Korotkin H.B."/>
            <person name="Matheny P.B."/>
            <person name="Slot J.C."/>
        </authorList>
    </citation>
    <scope>NUCLEOTIDE SEQUENCE [LARGE SCALE GENOMIC DNA]</scope>
    <source>
        <strain evidence="2 3">SRW20</strain>
    </source>
</reference>
<dbReference type="Proteomes" id="UP000284706">
    <property type="component" value="Unassembled WGS sequence"/>
</dbReference>
<evidence type="ECO:0000256" key="1">
    <source>
        <dbReference type="SAM" id="MobiDB-lite"/>
    </source>
</evidence>
<dbReference type="InParanoid" id="A0A409VXE8"/>
<dbReference type="AlphaFoldDB" id="A0A409VXE8"/>
<keyword evidence="3" id="KW-1185">Reference proteome</keyword>
<organism evidence="2 3">
    <name type="scientific">Gymnopilus dilepis</name>
    <dbReference type="NCBI Taxonomy" id="231916"/>
    <lineage>
        <taxon>Eukaryota</taxon>
        <taxon>Fungi</taxon>
        <taxon>Dikarya</taxon>
        <taxon>Basidiomycota</taxon>
        <taxon>Agaricomycotina</taxon>
        <taxon>Agaricomycetes</taxon>
        <taxon>Agaricomycetidae</taxon>
        <taxon>Agaricales</taxon>
        <taxon>Agaricineae</taxon>
        <taxon>Hymenogastraceae</taxon>
        <taxon>Gymnopilus</taxon>
    </lineage>
</organism>
<evidence type="ECO:0000313" key="2">
    <source>
        <dbReference type="EMBL" id="PPQ70928.1"/>
    </source>
</evidence>
<feature type="region of interest" description="Disordered" evidence="1">
    <location>
        <begin position="333"/>
        <end position="376"/>
    </location>
</feature>
<feature type="region of interest" description="Disordered" evidence="1">
    <location>
        <begin position="142"/>
        <end position="168"/>
    </location>
</feature>
<gene>
    <name evidence="2" type="ORF">CVT26_014189</name>
</gene>
<name>A0A409VXE8_9AGAR</name>
<comment type="caution">
    <text evidence="2">The sequence shown here is derived from an EMBL/GenBank/DDBJ whole genome shotgun (WGS) entry which is preliminary data.</text>
</comment>
<dbReference type="EMBL" id="NHYE01005522">
    <property type="protein sequence ID" value="PPQ70928.1"/>
    <property type="molecule type" value="Genomic_DNA"/>
</dbReference>
<proteinExistence type="predicted"/>